<accession>A0A853IHQ9</accession>
<evidence type="ECO:0000313" key="1">
    <source>
        <dbReference type="EMBL" id="NYZ69581.1"/>
    </source>
</evidence>
<keyword evidence="2" id="KW-1185">Reference proteome</keyword>
<gene>
    <name evidence="1" type="ORF">H0A36_26560</name>
</gene>
<proteinExistence type="predicted"/>
<dbReference type="RefSeq" id="WP_180571565.1">
    <property type="nucleotide sequence ID" value="NZ_JACCKB010000104.1"/>
</dbReference>
<dbReference type="AlphaFoldDB" id="A0A853IHQ9"/>
<sequence length="119" mass="13508">MKNKLKITKDDLSWCLDFDKQGRVCLWSVMSSATDEDDYSPDAWFAEEGQEVIRELAEDEPLDKLVDYSKRLAMYPGFDPVILDSFYADKAVALSYALWVSPVLYTGLSPYLYGLCSVA</sequence>
<reference evidence="1 2" key="1">
    <citation type="submission" date="2020-07" db="EMBL/GenBank/DDBJ databases">
        <title>Endozoicomonas sp. nov., isolated from sediment.</title>
        <authorList>
            <person name="Gu T."/>
        </authorList>
    </citation>
    <scope>NUCLEOTIDE SEQUENCE [LARGE SCALE GENOMIC DNA]</scope>
    <source>
        <strain evidence="1 2">SM1973</strain>
    </source>
</reference>
<comment type="caution">
    <text evidence="1">The sequence shown here is derived from an EMBL/GenBank/DDBJ whole genome shotgun (WGS) entry which is preliminary data.</text>
</comment>
<protein>
    <submittedName>
        <fullName evidence="1">Uncharacterized protein</fullName>
    </submittedName>
</protein>
<name>A0A853IHQ9_9GAMM</name>
<organism evidence="1 2">
    <name type="scientific">Spartinivicinus marinus</name>
    <dbReference type="NCBI Taxonomy" id="2994442"/>
    <lineage>
        <taxon>Bacteria</taxon>
        <taxon>Pseudomonadati</taxon>
        <taxon>Pseudomonadota</taxon>
        <taxon>Gammaproteobacteria</taxon>
        <taxon>Oceanospirillales</taxon>
        <taxon>Zooshikellaceae</taxon>
        <taxon>Spartinivicinus</taxon>
    </lineage>
</organism>
<dbReference type="EMBL" id="JACCKB010000104">
    <property type="protein sequence ID" value="NYZ69581.1"/>
    <property type="molecule type" value="Genomic_DNA"/>
</dbReference>
<evidence type="ECO:0000313" key="2">
    <source>
        <dbReference type="Proteomes" id="UP000569732"/>
    </source>
</evidence>
<dbReference type="Proteomes" id="UP000569732">
    <property type="component" value="Unassembled WGS sequence"/>
</dbReference>